<dbReference type="AlphaFoldDB" id="M7UCR8"/>
<evidence type="ECO:0000313" key="3">
    <source>
        <dbReference type="Proteomes" id="UP000012045"/>
    </source>
</evidence>
<gene>
    <name evidence="2" type="ORF">BcDW1_6963</name>
</gene>
<dbReference type="EMBL" id="KB707952">
    <property type="protein sequence ID" value="EMR84453.1"/>
    <property type="molecule type" value="Genomic_DNA"/>
</dbReference>
<dbReference type="Proteomes" id="UP000012045">
    <property type="component" value="Unassembled WGS sequence"/>
</dbReference>
<protein>
    <submittedName>
        <fullName evidence="2">Uncharacterized protein</fullName>
    </submittedName>
</protein>
<reference evidence="3" key="1">
    <citation type="journal article" date="2013" name="Genome Announc.">
        <title>Draft genome sequence of Botrytis cinerea BcDW1, inoculum for noble rot of grape berries.</title>
        <authorList>
            <person name="Blanco-Ulate B."/>
            <person name="Allen G."/>
            <person name="Powell A.L."/>
            <person name="Cantu D."/>
        </authorList>
    </citation>
    <scope>NUCLEOTIDE SEQUENCE [LARGE SCALE GENOMIC DNA]</scope>
    <source>
        <strain evidence="3">BcDW1</strain>
    </source>
</reference>
<dbReference type="HOGENOM" id="CLU_1796166_0_0_1"/>
<keyword evidence="1" id="KW-0732">Signal</keyword>
<evidence type="ECO:0000256" key="1">
    <source>
        <dbReference type="SAM" id="SignalP"/>
    </source>
</evidence>
<sequence length="144" mass="15641">MLVLSLPLFLGVVEALLKPNLVIAARSHSRWLEVYSITVVQLAGPILLGERTGPLFFLFEDSFYQARDPTTLATVNFPFPIEWLLAIFAAQSALTFPSTPECAGIYRNSTSTSSTLKASDAMIPGTINCSALGSLSNLLSEFRN</sequence>
<accession>M7UCR8</accession>
<feature type="signal peptide" evidence="1">
    <location>
        <begin position="1"/>
        <end position="15"/>
    </location>
</feature>
<proteinExistence type="predicted"/>
<name>M7UCR8_BOTF1</name>
<evidence type="ECO:0000313" key="2">
    <source>
        <dbReference type="EMBL" id="EMR84453.1"/>
    </source>
</evidence>
<feature type="chain" id="PRO_5012700578" evidence="1">
    <location>
        <begin position="16"/>
        <end position="144"/>
    </location>
</feature>
<organism evidence="2 3">
    <name type="scientific">Botryotinia fuckeliana (strain BcDW1)</name>
    <name type="common">Noble rot fungus</name>
    <name type="synonym">Botrytis cinerea</name>
    <dbReference type="NCBI Taxonomy" id="1290391"/>
    <lineage>
        <taxon>Eukaryota</taxon>
        <taxon>Fungi</taxon>
        <taxon>Dikarya</taxon>
        <taxon>Ascomycota</taxon>
        <taxon>Pezizomycotina</taxon>
        <taxon>Leotiomycetes</taxon>
        <taxon>Helotiales</taxon>
        <taxon>Sclerotiniaceae</taxon>
        <taxon>Botrytis</taxon>
    </lineage>
</organism>